<dbReference type="EMBL" id="PPCV01000008">
    <property type="protein sequence ID" value="RXW31566.1"/>
    <property type="molecule type" value="Genomic_DNA"/>
</dbReference>
<keyword evidence="2" id="KW-1185">Reference proteome</keyword>
<protein>
    <submittedName>
        <fullName evidence="1">Uncharacterized protein</fullName>
    </submittedName>
</protein>
<dbReference type="AlphaFoldDB" id="A0A4Q2EG41"/>
<name>A0A4Q2EG41_9ACTN</name>
<organism evidence="1 2">
    <name type="scientific">Propioniciclava flava</name>
    <dbReference type="NCBI Taxonomy" id="2072026"/>
    <lineage>
        <taxon>Bacteria</taxon>
        <taxon>Bacillati</taxon>
        <taxon>Actinomycetota</taxon>
        <taxon>Actinomycetes</taxon>
        <taxon>Propionibacteriales</taxon>
        <taxon>Propionibacteriaceae</taxon>
        <taxon>Propioniciclava</taxon>
    </lineage>
</organism>
<dbReference type="Proteomes" id="UP000290624">
    <property type="component" value="Unassembled WGS sequence"/>
</dbReference>
<comment type="caution">
    <text evidence="1">The sequence shown here is derived from an EMBL/GenBank/DDBJ whole genome shotgun (WGS) entry which is preliminary data.</text>
</comment>
<dbReference type="OrthoDB" id="3254362at2"/>
<accession>A0A4Q2EG41</accession>
<evidence type="ECO:0000313" key="2">
    <source>
        <dbReference type="Proteomes" id="UP000290624"/>
    </source>
</evidence>
<gene>
    <name evidence="1" type="ORF">C1706_11325</name>
</gene>
<sequence length="123" mass="13199">MAAMAEAGKRGEAQAAQVLIDGFVASARERGLAPEPLMATQLDGRRVRTDKVGWYVNAKKSVAIGEAGQWYVLTVPSSTWGWLRGVKLQPSLPELVVGRGGRDGESGDLTDFLQRMLERGAGT</sequence>
<evidence type="ECO:0000313" key="1">
    <source>
        <dbReference type="EMBL" id="RXW31566.1"/>
    </source>
</evidence>
<proteinExistence type="predicted"/>
<reference evidence="1 2" key="1">
    <citation type="submission" date="2018-01" db="EMBL/GenBank/DDBJ databases">
        <title>Lactibacter flavus gen. nov., sp. nov., a novel bacterium of the family Propionibacteriaceae isolated from raw milk and dairy products.</title>
        <authorList>
            <person name="Wenning M."/>
            <person name="Breitenwieser F."/>
            <person name="Huptas C."/>
            <person name="von Neubeck M."/>
            <person name="Busse H.-J."/>
            <person name="Scherer S."/>
        </authorList>
    </citation>
    <scope>NUCLEOTIDE SEQUENCE [LARGE SCALE GENOMIC DNA]</scope>
    <source>
        <strain evidence="1 2">VG341</strain>
    </source>
</reference>